<reference evidence="1 2" key="1">
    <citation type="journal article" date="2020" name="ISME J.">
        <title>Uncovering the hidden diversity of litter-decomposition mechanisms in mushroom-forming fungi.</title>
        <authorList>
            <person name="Floudas D."/>
            <person name="Bentzer J."/>
            <person name="Ahren D."/>
            <person name="Johansson T."/>
            <person name="Persson P."/>
            <person name="Tunlid A."/>
        </authorList>
    </citation>
    <scope>NUCLEOTIDE SEQUENCE [LARGE SCALE GENOMIC DNA]</scope>
    <source>
        <strain evidence="1 2">CBS 101986</strain>
    </source>
</reference>
<evidence type="ECO:0000313" key="2">
    <source>
        <dbReference type="Proteomes" id="UP000567179"/>
    </source>
</evidence>
<organism evidence="1 2">
    <name type="scientific">Psilocybe cf. subviscida</name>
    <dbReference type="NCBI Taxonomy" id="2480587"/>
    <lineage>
        <taxon>Eukaryota</taxon>
        <taxon>Fungi</taxon>
        <taxon>Dikarya</taxon>
        <taxon>Basidiomycota</taxon>
        <taxon>Agaricomycotina</taxon>
        <taxon>Agaricomycetes</taxon>
        <taxon>Agaricomycetidae</taxon>
        <taxon>Agaricales</taxon>
        <taxon>Agaricineae</taxon>
        <taxon>Strophariaceae</taxon>
        <taxon>Psilocybe</taxon>
    </lineage>
</organism>
<gene>
    <name evidence="1" type="ORF">D9619_001128</name>
</gene>
<name>A0A8H5BFH6_9AGAR</name>
<proteinExistence type="predicted"/>
<keyword evidence="2" id="KW-1185">Reference proteome</keyword>
<dbReference type="EMBL" id="JAACJJ010000028">
    <property type="protein sequence ID" value="KAF5322414.1"/>
    <property type="molecule type" value="Genomic_DNA"/>
</dbReference>
<accession>A0A8H5BFH6</accession>
<dbReference type="Proteomes" id="UP000567179">
    <property type="component" value="Unassembled WGS sequence"/>
</dbReference>
<dbReference type="AlphaFoldDB" id="A0A8H5BFH6"/>
<sequence>MFNPKFNHCSLSHLYQPLLTLIHPYVFLRKPTPHDDLTTWFGCMVGVGTMCWHSGVVGYEWAGGLATSL</sequence>
<comment type="caution">
    <text evidence="1">The sequence shown here is derived from an EMBL/GenBank/DDBJ whole genome shotgun (WGS) entry which is preliminary data.</text>
</comment>
<protein>
    <submittedName>
        <fullName evidence="1">Uncharacterized protein</fullName>
    </submittedName>
</protein>
<evidence type="ECO:0000313" key="1">
    <source>
        <dbReference type="EMBL" id="KAF5322414.1"/>
    </source>
</evidence>